<feature type="domain" description="Pectinesterase inhibitor" evidence="8">
    <location>
        <begin position="26"/>
        <end position="178"/>
    </location>
</feature>
<evidence type="ECO:0000256" key="5">
    <source>
        <dbReference type="ARBA" id="ARBA00023157"/>
    </source>
</evidence>
<evidence type="ECO:0000256" key="1">
    <source>
        <dbReference type="ARBA" id="ARBA00006027"/>
    </source>
</evidence>
<dbReference type="GO" id="GO:0009505">
    <property type="term" value="C:plant-type cell wall"/>
    <property type="evidence" value="ECO:0000318"/>
    <property type="project" value="GO_Central"/>
</dbReference>
<dbReference type="InterPro" id="IPR035513">
    <property type="entry name" value="Invertase/methylesterase_inhib"/>
</dbReference>
<dbReference type="GO" id="GO:0030599">
    <property type="term" value="F:pectinesterase activity"/>
    <property type="evidence" value="ECO:0007669"/>
    <property type="project" value="UniProtKB-EC"/>
</dbReference>
<accession>U5D6Q2</accession>
<name>U5D6Q2_AMBTC</name>
<gene>
    <name evidence="9" type="ORF">AMTR_s00044p00081280</name>
</gene>
<dbReference type="InterPro" id="IPR006501">
    <property type="entry name" value="Pectinesterase_inhib_dom"/>
</dbReference>
<dbReference type="SMART" id="SM00856">
    <property type="entry name" value="PMEI"/>
    <property type="match status" value="1"/>
</dbReference>
<evidence type="ECO:0000256" key="7">
    <source>
        <dbReference type="SAM" id="SignalP"/>
    </source>
</evidence>
<evidence type="ECO:0000256" key="6">
    <source>
        <dbReference type="ARBA" id="ARBA00023180"/>
    </source>
</evidence>
<protein>
    <recommendedName>
        <fullName evidence="3">pectinesterase</fullName>
        <ecNumber evidence="3">3.1.1.11</ecNumber>
    </recommendedName>
</protein>
<dbReference type="HOGENOM" id="CLU_033761_0_2_1"/>
<dbReference type="FunFam" id="1.20.140.40:FF:000010">
    <property type="entry name" value="Pectinesterase"/>
    <property type="match status" value="1"/>
</dbReference>
<reference evidence="10" key="1">
    <citation type="journal article" date="2013" name="Science">
        <title>The Amborella genome and the evolution of flowering plants.</title>
        <authorList>
            <consortium name="Amborella Genome Project"/>
        </authorList>
    </citation>
    <scope>NUCLEOTIDE SEQUENCE [LARGE SCALE GENOMIC DNA]</scope>
</reference>
<dbReference type="Pfam" id="PF04043">
    <property type="entry name" value="PMEI"/>
    <property type="match status" value="1"/>
</dbReference>
<dbReference type="Proteomes" id="UP000017836">
    <property type="component" value="Unassembled WGS sequence"/>
</dbReference>
<evidence type="ECO:0000256" key="4">
    <source>
        <dbReference type="ARBA" id="ARBA00022729"/>
    </source>
</evidence>
<keyword evidence="10" id="KW-1185">Reference proteome</keyword>
<dbReference type="PANTHER" id="PTHR31080:SF158">
    <property type="entry name" value="PLANT INVERTASE_PECTIN METHYLESTERASE INHIBITOR SUPERFAMILY PROTEIN"/>
    <property type="match status" value="1"/>
</dbReference>
<dbReference type="PANTHER" id="PTHR31080">
    <property type="entry name" value="PECTINESTERASE INHIBITOR-LIKE"/>
    <property type="match status" value="1"/>
</dbReference>
<feature type="chain" id="PRO_5004658635" description="pectinesterase" evidence="7">
    <location>
        <begin position="20"/>
        <end position="187"/>
    </location>
</feature>
<keyword evidence="6" id="KW-0325">Glycoprotein</keyword>
<dbReference type="eggNOG" id="ENOG502S061">
    <property type="taxonomic scope" value="Eukaryota"/>
</dbReference>
<keyword evidence="5" id="KW-1015">Disulfide bond</keyword>
<dbReference type="GO" id="GO:0009827">
    <property type="term" value="P:plant-type cell wall modification"/>
    <property type="evidence" value="ECO:0000318"/>
    <property type="project" value="GO_Central"/>
</dbReference>
<sequence>MNPPSFSLILVMVLTATFACRCCAGPSNYYLRHACRATLYPSLCIRTLCPNSHTRSSRGVARAAISVCLAKAKDASSYISSLAQGKTMKRIEVAALSDCRENFDDVLDLLHRSLRVLRKLSAVDFELQMSNVQTWVSAALTNEDTCLDGFRGVSSTIWPPLSSTVTNVEHLTSNALALVNRLASGGP</sequence>
<dbReference type="KEGG" id="atr:18445415"/>
<comment type="similarity">
    <text evidence="2">In the C-terminal section; belongs to the pectinesterase family.</text>
</comment>
<proteinExistence type="inferred from homology"/>
<comment type="similarity">
    <text evidence="1">In the N-terminal section; belongs to the PMEI family.</text>
</comment>
<dbReference type="OMA" id="CNSTSHY"/>
<dbReference type="Gene3D" id="1.20.140.40">
    <property type="entry name" value="Invertase/pectin methylesterase inhibitor family protein"/>
    <property type="match status" value="1"/>
</dbReference>
<dbReference type="EC" id="3.1.1.11" evidence="3"/>
<dbReference type="SUPFAM" id="SSF101148">
    <property type="entry name" value="Plant invertase/pectin methylesterase inhibitor"/>
    <property type="match status" value="1"/>
</dbReference>
<evidence type="ECO:0000313" key="9">
    <source>
        <dbReference type="EMBL" id="ERN17082.1"/>
    </source>
</evidence>
<dbReference type="InterPro" id="IPR051955">
    <property type="entry name" value="PME_Inhibitor"/>
</dbReference>
<dbReference type="Gramene" id="ERN17082">
    <property type="protein sequence ID" value="ERN17082"/>
    <property type="gene ID" value="AMTR_s00044p00081280"/>
</dbReference>
<evidence type="ECO:0000313" key="10">
    <source>
        <dbReference type="Proteomes" id="UP000017836"/>
    </source>
</evidence>
<dbReference type="CDD" id="cd15798">
    <property type="entry name" value="PMEI-like_3"/>
    <property type="match status" value="1"/>
</dbReference>
<dbReference type="OrthoDB" id="1430376at2759"/>
<dbReference type="EMBL" id="KI392384">
    <property type="protein sequence ID" value="ERN17082.1"/>
    <property type="molecule type" value="Genomic_DNA"/>
</dbReference>
<dbReference type="GO" id="GO:0004857">
    <property type="term" value="F:enzyme inhibitor activity"/>
    <property type="evidence" value="ECO:0000318"/>
    <property type="project" value="GO_Central"/>
</dbReference>
<evidence type="ECO:0000256" key="3">
    <source>
        <dbReference type="ARBA" id="ARBA00013229"/>
    </source>
</evidence>
<keyword evidence="4 7" id="KW-0732">Signal</keyword>
<feature type="signal peptide" evidence="7">
    <location>
        <begin position="1"/>
        <end position="19"/>
    </location>
</feature>
<evidence type="ECO:0000259" key="8">
    <source>
        <dbReference type="SMART" id="SM00856"/>
    </source>
</evidence>
<evidence type="ECO:0000256" key="2">
    <source>
        <dbReference type="ARBA" id="ARBA00007786"/>
    </source>
</evidence>
<dbReference type="NCBIfam" id="TIGR01614">
    <property type="entry name" value="PME_inhib"/>
    <property type="match status" value="1"/>
</dbReference>
<dbReference type="AlphaFoldDB" id="U5D6Q2"/>
<organism evidence="9 10">
    <name type="scientific">Amborella trichopoda</name>
    <dbReference type="NCBI Taxonomy" id="13333"/>
    <lineage>
        <taxon>Eukaryota</taxon>
        <taxon>Viridiplantae</taxon>
        <taxon>Streptophyta</taxon>
        <taxon>Embryophyta</taxon>
        <taxon>Tracheophyta</taxon>
        <taxon>Spermatophyta</taxon>
        <taxon>Magnoliopsida</taxon>
        <taxon>Amborellales</taxon>
        <taxon>Amborellaceae</taxon>
        <taxon>Amborella</taxon>
    </lineage>
</organism>